<organism evidence="2 3">
    <name type="scientific">Pseudanabaena frigida</name>
    <dbReference type="NCBI Taxonomy" id="945775"/>
    <lineage>
        <taxon>Bacteria</taxon>
        <taxon>Bacillati</taxon>
        <taxon>Cyanobacteriota</taxon>
        <taxon>Cyanophyceae</taxon>
        <taxon>Pseudanabaenales</taxon>
        <taxon>Pseudanabaenaceae</taxon>
        <taxon>Pseudanabaena</taxon>
    </lineage>
</organism>
<reference evidence="2 3" key="2">
    <citation type="submission" date="2018-06" db="EMBL/GenBank/DDBJ databases">
        <title>Metagenomic assembly of (sub)arctic Cyanobacteria and their associated microbiome from non-axenic cultures.</title>
        <authorList>
            <person name="Baurain D."/>
        </authorList>
    </citation>
    <scope>NUCLEOTIDE SEQUENCE [LARGE SCALE GENOMIC DNA]</scope>
    <source>
        <strain evidence="2">ULC066bin1</strain>
    </source>
</reference>
<proteinExistence type="predicted"/>
<evidence type="ECO:0000256" key="1">
    <source>
        <dbReference type="SAM" id="Phobius"/>
    </source>
</evidence>
<keyword evidence="1" id="KW-0812">Transmembrane</keyword>
<feature type="transmembrane region" description="Helical" evidence="1">
    <location>
        <begin position="36"/>
        <end position="58"/>
    </location>
</feature>
<keyword evidence="1" id="KW-1133">Transmembrane helix</keyword>
<gene>
    <name evidence="2" type="ORF">DCF19_09660</name>
</gene>
<dbReference type="AlphaFoldDB" id="A0A2W4WAJ4"/>
<comment type="caution">
    <text evidence="2">The sequence shown here is derived from an EMBL/GenBank/DDBJ whole genome shotgun (WGS) entry which is preliminary data.</text>
</comment>
<keyword evidence="1" id="KW-0472">Membrane</keyword>
<accession>A0A2W4WAJ4</accession>
<dbReference type="EMBL" id="QBML01000011">
    <property type="protein sequence ID" value="PZO41460.1"/>
    <property type="molecule type" value="Genomic_DNA"/>
</dbReference>
<reference evidence="2 3" key="1">
    <citation type="submission" date="2018-04" db="EMBL/GenBank/DDBJ databases">
        <authorList>
            <person name="Go L.Y."/>
            <person name="Mitchell J.A."/>
        </authorList>
    </citation>
    <scope>NUCLEOTIDE SEQUENCE [LARGE SCALE GENOMIC DNA]</scope>
    <source>
        <strain evidence="2">ULC066bin1</strain>
    </source>
</reference>
<sequence>MPVVKLVIAELKIKTSKIAHQPRLILFRLNYLLKHIFLIKYPIFCLLTADSFIVKLIAMMNEAIKNNSGAKEKLVALGIAKKTISESKNKSHAICDGASKNFTIFR</sequence>
<evidence type="ECO:0000313" key="3">
    <source>
        <dbReference type="Proteomes" id="UP000249467"/>
    </source>
</evidence>
<protein>
    <submittedName>
        <fullName evidence="2">Uncharacterized protein</fullName>
    </submittedName>
</protein>
<name>A0A2W4WAJ4_9CYAN</name>
<dbReference type="Proteomes" id="UP000249467">
    <property type="component" value="Unassembled WGS sequence"/>
</dbReference>
<evidence type="ECO:0000313" key="2">
    <source>
        <dbReference type="EMBL" id="PZO41460.1"/>
    </source>
</evidence>